<dbReference type="InterPro" id="IPR029063">
    <property type="entry name" value="SAM-dependent_MTases_sf"/>
</dbReference>
<dbReference type="EC" id="2.1.1.360" evidence="1"/>
<protein>
    <recommendedName>
        <fullName evidence="2">Histone-lysine N-methyltransferase, H3 lysine-79 specific</fullName>
        <ecNumber evidence="1">2.1.1.360</ecNumber>
    </recommendedName>
    <alternativeName>
        <fullName evidence="4">Histone H3-K79 methyltransferase</fullName>
    </alternativeName>
</protein>
<feature type="signal peptide" evidence="7">
    <location>
        <begin position="1"/>
        <end position="18"/>
    </location>
</feature>
<evidence type="ECO:0000256" key="3">
    <source>
        <dbReference type="ARBA" id="ARBA00022853"/>
    </source>
</evidence>
<evidence type="ECO:0000256" key="4">
    <source>
        <dbReference type="ARBA" id="ARBA00029821"/>
    </source>
</evidence>
<keyword evidence="10" id="KW-1185">Reference proteome</keyword>
<dbReference type="Gene3D" id="3.40.50.150">
    <property type="entry name" value="Vaccinia Virus protein VP39"/>
    <property type="match status" value="1"/>
</dbReference>
<dbReference type="SUPFAM" id="SSF53335">
    <property type="entry name" value="S-adenosyl-L-methionine-dependent methyltransferases"/>
    <property type="match status" value="1"/>
</dbReference>
<reference evidence="9" key="1">
    <citation type="submission" date="2020-06" db="EMBL/GenBank/DDBJ databases">
        <authorList>
            <consortium name="Plant Systems Biology data submission"/>
        </authorList>
    </citation>
    <scope>NUCLEOTIDE SEQUENCE</scope>
    <source>
        <strain evidence="9">D6</strain>
    </source>
</reference>
<dbReference type="Proteomes" id="UP001153069">
    <property type="component" value="Unassembled WGS sequence"/>
</dbReference>
<evidence type="ECO:0000259" key="8">
    <source>
        <dbReference type="Pfam" id="PF08123"/>
    </source>
</evidence>
<sequence>MGRLQLLFALLLLSKGDSFSVLSMRRNKKPSCIHHPAVSFDQVMEGLDLLYPPQDLEQRNAASRADGYWAYIKEGKDVPLETTYGEFDIEFFRRILERMMELYDNTDSTDDKLVFCDIGSGAGRLVMAAAALFPDRFQVCRGIELLESIHKVAEETLEKVKVSRDENNDVLPSQTPPASSNNNNVQTQSAHQQQEDSWVSKYEAQYRQLAVASATPITTTTTTATTTATTTNNYRLPPHSIPMADMELLCGSFEHVHFGDSNLIFVFSSCMSGTILEQLGQAVAQQCASGTLIVTTEYAIPSLPVLETMDGTCQVVGGTSTAFFHRVQ</sequence>
<evidence type="ECO:0000256" key="6">
    <source>
        <dbReference type="SAM" id="MobiDB-lite"/>
    </source>
</evidence>
<dbReference type="PANTHER" id="PTHR21451:SF19">
    <property type="entry name" value="ACTIVATED IN BLOCKED UNFOLDED PROTEIN RESPONSE"/>
    <property type="match status" value="1"/>
</dbReference>
<evidence type="ECO:0000313" key="9">
    <source>
        <dbReference type="EMBL" id="CAB9524886.1"/>
    </source>
</evidence>
<dbReference type="InterPro" id="IPR025789">
    <property type="entry name" value="DOT1_dom"/>
</dbReference>
<dbReference type="OrthoDB" id="194598at2759"/>
<dbReference type="Pfam" id="PF08123">
    <property type="entry name" value="DOT1"/>
    <property type="match status" value="1"/>
</dbReference>
<comment type="catalytic activity">
    <reaction evidence="5">
        <text>L-lysyl(79)-[histone H3] + 3 S-adenosyl-L-methionine = N(6),N(6),N(6)-trimethyl-L-lysyl(79)-[histone H3] + 3 S-adenosyl-L-homocysteine + 3 H(+)</text>
        <dbReference type="Rhea" id="RHEA:60328"/>
        <dbReference type="Rhea" id="RHEA-COMP:15549"/>
        <dbReference type="Rhea" id="RHEA-COMP:15552"/>
        <dbReference type="ChEBI" id="CHEBI:15378"/>
        <dbReference type="ChEBI" id="CHEBI:29969"/>
        <dbReference type="ChEBI" id="CHEBI:57856"/>
        <dbReference type="ChEBI" id="CHEBI:59789"/>
        <dbReference type="ChEBI" id="CHEBI:61961"/>
        <dbReference type="EC" id="2.1.1.360"/>
    </reaction>
</comment>
<feature type="compositionally biased region" description="Polar residues" evidence="6">
    <location>
        <begin position="170"/>
        <end position="197"/>
    </location>
</feature>
<evidence type="ECO:0000256" key="2">
    <source>
        <dbReference type="ARBA" id="ARBA00020987"/>
    </source>
</evidence>
<dbReference type="EMBL" id="CAICTM010001598">
    <property type="protein sequence ID" value="CAB9524886.1"/>
    <property type="molecule type" value="Genomic_DNA"/>
</dbReference>
<dbReference type="GO" id="GO:0140956">
    <property type="term" value="F:histone H3K79 trimethyltransferase activity"/>
    <property type="evidence" value="ECO:0007669"/>
    <property type="project" value="UniProtKB-EC"/>
</dbReference>
<name>A0A9N8EPG9_9STRA</name>
<dbReference type="AlphaFoldDB" id="A0A9N8EPG9"/>
<dbReference type="InterPro" id="IPR030445">
    <property type="entry name" value="H3-K79_meTrfase"/>
</dbReference>
<evidence type="ECO:0000256" key="1">
    <source>
        <dbReference type="ARBA" id="ARBA00012190"/>
    </source>
</evidence>
<feature type="chain" id="PRO_5040408972" description="Histone-lysine N-methyltransferase, H3 lysine-79 specific" evidence="7">
    <location>
        <begin position="19"/>
        <end position="328"/>
    </location>
</feature>
<organism evidence="9 10">
    <name type="scientific">Seminavis robusta</name>
    <dbReference type="NCBI Taxonomy" id="568900"/>
    <lineage>
        <taxon>Eukaryota</taxon>
        <taxon>Sar</taxon>
        <taxon>Stramenopiles</taxon>
        <taxon>Ochrophyta</taxon>
        <taxon>Bacillariophyta</taxon>
        <taxon>Bacillariophyceae</taxon>
        <taxon>Bacillariophycidae</taxon>
        <taxon>Naviculales</taxon>
        <taxon>Naviculaceae</taxon>
        <taxon>Seminavis</taxon>
    </lineage>
</organism>
<keyword evidence="3" id="KW-0156">Chromatin regulator</keyword>
<gene>
    <name evidence="9" type="ORF">SEMRO_1600_G285050.1</name>
</gene>
<feature type="domain" description="DOT1" evidence="8">
    <location>
        <begin position="82"/>
        <end position="160"/>
    </location>
</feature>
<comment type="caution">
    <text evidence="9">The sequence shown here is derived from an EMBL/GenBank/DDBJ whole genome shotgun (WGS) entry which is preliminary data.</text>
</comment>
<dbReference type="PANTHER" id="PTHR21451">
    <property type="entry name" value="HISTONE H3 METHYLTRANSFERASE"/>
    <property type="match status" value="1"/>
</dbReference>
<evidence type="ECO:0000256" key="7">
    <source>
        <dbReference type="SAM" id="SignalP"/>
    </source>
</evidence>
<dbReference type="GO" id="GO:0051726">
    <property type="term" value="P:regulation of cell cycle"/>
    <property type="evidence" value="ECO:0007669"/>
    <property type="project" value="InterPro"/>
</dbReference>
<keyword evidence="7" id="KW-0732">Signal</keyword>
<feature type="region of interest" description="Disordered" evidence="6">
    <location>
        <begin position="163"/>
        <end position="197"/>
    </location>
</feature>
<evidence type="ECO:0000313" key="10">
    <source>
        <dbReference type="Proteomes" id="UP001153069"/>
    </source>
</evidence>
<proteinExistence type="predicted"/>
<accession>A0A9N8EPG9</accession>
<evidence type="ECO:0000256" key="5">
    <source>
        <dbReference type="ARBA" id="ARBA00047770"/>
    </source>
</evidence>